<dbReference type="InterPro" id="IPR001242">
    <property type="entry name" value="Condensation_dom"/>
</dbReference>
<dbReference type="CDD" id="cd05930">
    <property type="entry name" value="A_NRPS"/>
    <property type="match status" value="1"/>
</dbReference>
<dbReference type="GO" id="GO:0044550">
    <property type="term" value="P:secondary metabolite biosynthetic process"/>
    <property type="evidence" value="ECO:0007669"/>
    <property type="project" value="UniProtKB-ARBA"/>
</dbReference>
<dbReference type="FunFam" id="3.30.559.10:FF:000023">
    <property type="entry name" value="Non-ribosomal peptide synthetase"/>
    <property type="match status" value="1"/>
</dbReference>
<dbReference type="PROSITE" id="PS00012">
    <property type="entry name" value="PHOSPHOPANTETHEINE"/>
    <property type="match status" value="2"/>
</dbReference>
<organism evidence="10 11">
    <name type="scientific">Leptolyngbya cf. ectocarpi LEGE 11479</name>
    <dbReference type="NCBI Taxonomy" id="1828722"/>
    <lineage>
        <taxon>Bacteria</taxon>
        <taxon>Bacillati</taxon>
        <taxon>Cyanobacteriota</taxon>
        <taxon>Cyanophyceae</taxon>
        <taxon>Leptolyngbyales</taxon>
        <taxon>Leptolyngbyaceae</taxon>
        <taxon>Leptolyngbya group</taxon>
        <taxon>Leptolyngbya</taxon>
    </lineage>
</organism>
<sequence>MKLADFLQDLSLQGVKLWADGDRLRTAGSQTVLTSNVVEQLKQHKSAILQLLHEHPNVLNVHPLSHGQRALWFLWQLAPESSAYNFSFTARIHTAIDADTWRSLFQILVERHSILRSTFPNRDGEPFQHIHLKQAVDFATIDASTWSNGQLNQNLIAISEAPFDLETESAMRVKWITRSAQEHVLLIVAHHIVFDGWSQSILFKELATLYRASLTGNNNDHHTSAHYSSNGHGTNGFSTNGHRINNNIATALAPLEHTYQDYVEWQKYLLESDKGEQLWQYWQQQLAGDLPILNLPTDHPRPPVKTYRGAMQSFQLAESLTQHLKELAKTSGVTLYVLLMAAFQILLHRYSGQEDILIGSPSLGRSQLKFSEIVGYFVDPMVLRADLSGNPTFSSFLTQVRQTVLDGLAHQDYPFALQVEQLQPRRDPSYSPIFQACFTYLVPLQDAKGEIDWGELGFEPFELPRNRSQFDLHLEMSEVDVSLVGGIEYSTDLFNRESIERMVTHFQTLLASIVANPEQRLRQLSLLPKSEYQQQLIEWNNTVTSYPTAQCIHQLFEAQVERTPTAVAVNFNTQQLTYQTLNQRANQLAHYLQTLGVGPEVLVGIYVERSPNMMVGLLGILKTGGAYVPLDPGYPKERITYMLQDSAASVVLTQQTLVADLPDVSAQVICLDTDWAKIADGSDKNVKGDAQPANLAYVIYTSGSTGQPKGVEILHQGLMNYLCWCTQTYRVSEGAGALVHSSIGFDATITGLFSPLLVGKTVFLLPEDEGIEGLAAALQTDNNFSLVKLTPAHLKALGSLIPVKRLTQQTRALVIGGEALVKDVIAPWLIHAPNTRLINEYGPTETVVGCCIYEVDSYESLTEPIPIGRPIANTKLYILDSQLQPLPTGVPGELCIGGEGVARGYRNRPELSAEKFISNPFGSGRLYKTGDLARYRPDGNVEYLGRIDHQVKIRGFRIELGEIEAILNDHAQLQQAVVIAREDHTGDKQLVAYVVSTSSLIPEELRDFLKAQLPEYMVPDVFVQLPDLPLTANGKVDRKALPAPERLLTDVDDTFAAPQTSEQKLIATIFSDVLKVSPVGLHQSFFELGGHSLLATQLIVRLREAFDVDISLKLLFEASTVEGLASAIAAQSQLTSHSKNLPQIQPEPEHINRPFPLNDIQQAYWLGRDASFDLGNVATQIYIELDCQDLDLDRLDKSLQRLIQHHAMLRAVILPAGSQQILPEVPTYKIAITDLSDLGTERQTRQLATIRQNLSHRMLPANQWPLFGIKATRLGAKKTRLHLNFDALLADAASLQLLGHQWIQLYNTPEMEFSTLKLSFRDYVLAEQQLQTSEKYQQDEHYWFSRLDSLPPAPELPLAVQPNQIENPRFQRRSYRLNPEHWQILQVRGKQADLTPSGILLAAFSEVLSLWSRQAHFTLNLTTFKRLPLHPEVNDIVGDFTSLTLLEVDFRQQLTFEERARRLQKQLFEDLDHLQCNGIRVLRELTRHHSTQKQVAMPVVFTSILGLRSASETSNRHDITDLGEVAYSVSQTPQVWLDHQVSEDQGALVFSWDTLEALFPAGMIDAMFATYCRWLEQLATDETAWHQTRRHQLLPKAQQKQRAESNNTTIPIRPTLLQELFTDQLPQRFEQPAVIAPDCSITYGQLAQMAQCLGQKLQQQGVQSNTLVAIVLEKSWLQVVAVLGSLISGAAYVPIDPQQPRQRQQQILEQSQAELIITHSSLIDQIGVEASHQIWALDQLVTLGQAEPLSAWDWVQKPDDLAYVIFTSGSTGKPKGVAIDHRGAVNTLLDINRRFSVTSQDRVLALSALNFDLSVYDIFGILAAGGTIVMPEPQHVKEPAHWLTLIRQHRITLWNTVPALAQMLADYLSHEKAPLPSSLRLALLSGDWLPLDLPGKLQQLWTDIQINSLGGATEASIWSITYPIDVVNPDWKSIPYGKPLANQTFAVLNDQFDPCPVWVPGDLYIGGIGLAIGYWQDQARTAASFINHPVTGERLYKTGDLGRYFPDGNIEFLGRKDFQVKIRGFRVELGEIEATLNQHPAVKQTVANTVGESLNRQLVAYVVAESESAAVNLAEAHDPSQLADVILDPVERIEFKLSQPGLKNSVPSSQVIQLLKPVFDGDLEQRYLVRQSYRQFASDSRSRASLEQMLVALTRSASVSKPSTLSDTTTTSLPLSLESLSKTLSSLMGFLIEGAPLPKYLYPSAGNLYPVQLYLRVTDGAIADVAAGVYYYHPLNHTLIKQKEGRIDSAVSLPKKLTNPGVELFLIGQLPAIKPLYGRLADTFCALEAGYMLEVLRHTATEQNLSFTIPSRSTPELIQALGLDPQQHLPLLQCVLSSQDSSAVMSSGLALKSWFEESDPLQLYLYLKPDHWDDLKGGMYRYDPDSQALTALSSDAQLSGTIYGGNQPIFDQASFSLFLVAPSANTHIPESLGSSSRTKELLKAGMWGQTLMLAAPHHQLGLCPIGYLPEKEIVHSLQLERHQHVVHSFLGGGIEVTDRQQWLAFSTKPTVVTAAEQLRQFLQERLPAYMVPAIFMSIEAIPLTANGKVNRQALPVPVLETGAQLEYSSLKTPTQEIIANLIESVLRVGPIGLRDNFFELGGDSLLATQLIVRLRAAFDLEIPLRNLFEFPTVFELEQQIQQIRQEDLRLTLPPITPVVPRDGQQLPLSWGQERLCFLDQLEGPSATYNVPAAVHLSGHLNITALEQAFNYIVQRHEILRTRYPIVDGSPVQEVVPDMAITLMIQRQGNDLSLDDWQARIEKTIQKEARTPFDLATGPLLRTGLQQYSDTESVLLITMHHIIADRWSVGIFVQEMAELYRAYIKGREPSLAPMAIQYGDYALWQRRWLQGTVLEKQLDYWLEQLADMPTLLQLPTDYPRPAVQSYRGAHHSFHLSLDLTRQLEQFSQRSGVTLFMTLLAGFGVLLSRYSGQSDLSIGSPIANRNQAGIEPLIGYFSNTLVLRLQPEDDLSFTQFLQRVREMTLDSYVHQDVPFEQLVEALQPKRSLSHAPLFQVMFLLRTAPHTEPEMPGLILTSLASDTPTTKVDLTLAMTVTDAGLECSWQYSTDLFKSETIERMSVHLQRLLESAVTMPDQSLSRLPLLQDTEQYQLLQQWNDTAVEPFQPQCIHQLFTTQVARVPTAIAVIYEGQQLTYQELDQRSNQVAHYLRARGVEPGTLVGICLERSLDMVVGLLGILKAGGAYVPLDPGYPQERLTYMLQDAAVSVLLTQESLRSVVPAQAASVICLDADWPKIAKHSVHSIEGPVQTDDLAYVIYTSGSTGTPKGIMISHASVYNYTTSITAELALEDCQNFLLSSTLAADLGNTVLWPALCGGKCLHLLAEEKAVDGALFANYLTDHAIDVVKIVPTHLAALQAATNVQHRVLPRKRLILGGDITRVAWVQQLQRLAPGCWIVNHYGPTETTVGVLTHRFQTETATTDQASLPIGRPLANTQIYILDTHLQSVPIGVAGELCIGGAGLAQGYLNRPELTAQKFIANPLIDSGLARLYKTGDLARYLPDGTIEFLGRIDHQVKVRGFRIELGEVESILLGHAAVQQAVVDIWEEVPGNKRLIAYWVSQDPTLTPGNLRSWLQAKLPDHMVPAACIQLETLPLTKNGKVDRQALPTPDLNRPKGNAFAPPQTVLQCRLADIWKQVLRIDQVGLHDNFFTIGGDSILSIQVVSRSRQAGIDLKAKQIFQYQTIAELARVVDFKQGLEIPQTRASGHVPLTPIQTRFFAQNWSEPHHFNQAVLLSVSRHLNLQYLEAALATLFEHHDALRLRYIFEEQEWQQIYGDAPSPLPLEVVDLSHHRNREYQLKVLASLADKYQASLNLNDSCLMQGMLFQLGDTQGTPEARLLLIVHHLVVDGVSWRILLSDLALAYHQIEQGQSVQLPAKTSSFQIWSQHLQSYAQSDELRRQMEHWLNQPWARVQSMPVDYDQNLHLNQVASQVTVDFTLSQTETRQLLRDVPAAYNTQINDILLTALVQCLQSWMDNSVVLINLEGHGRQVELFENLEISRTVGWFTSLFPVVLQLQPQADVATAIKSIKEQLRQIPNAGIGYGIARYLSEDSALREQLTALPEGQISFNYLGQFDEQFDGGSQASIAHGDVAIPALGQPALEASGGVRSPQAPRSHLLDVSALVVKERLQVSWIYSREIYEQATVERLAHRYQEALQGLIYHCLSPATGGYTPSDFPGTELSQEKLDKLLATVGQPTVESIYPLSGTQQGLLFHALYTPNSGVYLTQTVVTIEGAVDVIALRQTWQALMNRHGCLRTVFAWETLDQPLQIVCPTFELPWTELDWRNLTAKLQEQQLNSLLEQQREQGVDLTQAPAIALHLIQVADQRYHLVWSHHHILMDGWCLPVLFQEMLTFYQAYRGGHVCSLKLPRPYQDYIQWLQRQDMAAADTFWREMLQGVEAPTPLPFEQLGLHHQSTAGFDEQQIEFSPALTQALQTLVQAQEMTLASFIQAVWGLLLGRYSGDLDVVFGVTVSGRSGELTGVETMVGLFINTLPLRVSMSHDEKLLPWLQRLHRRQLELQNYAYSALADVQKLSDIEAEMPLFESIFVFENYPVEAAVQEQAAALGLSFTGLRNYEQTSYPLTLTAIPGERLQLTVSYDTSRFSKEAMERLLGHWQVMLAAIAANPHQSLGEIPLLTAAERHQLLVQWNDTTFDIPQDKCIHQLFEAQARKTPSAIAVAFEDEQLSYGQLEARANQLAHRLRELGVEPEVLVGLCVERSIHLVVGMLGILKAGGVYVPLDSTYPSERLSYMLNDTSVDILLTQRSLTERLPTSQAKIIYLDDDTALLTPSSDISSYLDCLAQPRNLAYVIYTSGSTGKPKGAMVEHLGCINHCYAKWHDLSLTHTDIIAQTAPIGFDISVWQTLTMLLIGGKVEIIQTDTVRDPERLFAEVQVREISILQVVPSLLRMMLEICDRSGPPQLKNLRWLVVTGEAFPTELRDWWFTYYPDIPLVNAYGPAECSDDVTHQLIYHH</sequence>
<keyword evidence="4" id="KW-0596">Phosphopantetheine</keyword>
<dbReference type="FunFam" id="3.40.50.980:FF:000001">
    <property type="entry name" value="Non-ribosomal peptide synthetase"/>
    <property type="match status" value="4"/>
</dbReference>
<dbReference type="FunFam" id="3.30.559.30:FF:000006">
    <property type="entry name" value="Yersiniabactin polyketide/non-ribosomal peptide synthetase"/>
    <property type="match status" value="1"/>
</dbReference>
<dbReference type="InterPro" id="IPR020806">
    <property type="entry name" value="PKS_PP-bd"/>
</dbReference>
<dbReference type="GO" id="GO:0008610">
    <property type="term" value="P:lipid biosynthetic process"/>
    <property type="evidence" value="ECO:0007669"/>
    <property type="project" value="UniProtKB-ARBA"/>
</dbReference>
<evidence type="ECO:0000313" key="10">
    <source>
        <dbReference type="EMBL" id="MBE9065558.1"/>
    </source>
</evidence>
<comment type="caution">
    <text evidence="10">The sequence shown here is derived from an EMBL/GenBank/DDBJ whole genome shotgun (WGS) entry which is preliminary data.</text>
</comment>
<dbReference type="InterPro" id="IPR010071">
    <property type="entry name" value="AA_adenyl_dom"/>
</dbReference>
<dbReference type="Proteomes" id="UP000615026">
    <property type="component" value="Unassembled WGS sequence"/>
</dbReference>
<dbReference type="GO" id="GO:0043041">
    <property type="term" value="P:amino acid activation for nonribosomal peptide biosynthetic process"/>
    <property type="evidence" value="ECO:0007669"/>
    <property type="project" value="TreeGrafter"/>
</dbReference>
<reference evidence="10" key="1">
    <citation type="submission" date="2020-10" db="EMBL/GenBank/DDBJ databases">
        <authorList>
            <person name="Castelo-Branco R."/>
            <person name="Eusebio N."/>
            <person name="Adriana R."/>
            <person name="Vieira A."/>
            <person name="Brugerolle De Fraissinette N."/>
            <person name="Rezende De Castro R."/>
            <person name="Schneider M.P."/>
            <person name="Vasconcelos V."/>
            <person name="Leao P.N."/>
        </authorList>
    </citation>
    <scope>NUCLEOTIDE SEQUENCE</scope>
    <source>
        <strain evidence="10">LEGE 11479</strain>
    </source>
</reference>
<dbReference type="EMBL" id="JADEXP010000011">
    <property type="protein sequence ID" value="MBE9065558.1"/>
    <property type="molecule type" value="Genomic_DNA"/>
</dbReference>
<keyword evidence="7" id="KW-0677">Repeat</keyword>
<dbReference type="InterPro" id="IPR020845">
    <property type="entry name" value="AMP-binding_CS"/>
</dbReference>
<dbReference type="CDD" id="cd12114">
    <property type="entry name" value="A_NRPS_TlmIV_like"/>
    <property type="match status" value="1"/>
</dbReference>
<keyword evidence="5" id="KW-0597">Phosphoprotein</keyword>
<dbReference type="Gene3D" id="3.30.559.10">
    <property type="entry name" value="Chloramphenicol acetyltransferase-like domain"/>
    <property type="match status" value="5"/>
</dbReference>
<accession>A0A928X2W7</accession>
<dbReference type="Gene3D" id="3.30.559.30">
    <property type="entry name" value="Nonribosomal peptide synthetase, condensation domain"/>
    <property type="match status" value="5"/>
</dbReference>
<evidence type="ECO:0000256" key="1">
    <source>
        <dbReference type="ARBA" id="ARBA00001957"/>
    </source>
</evidence>
<dbReference type="FunFam" id="3.40.50.12780:FF:000012">
    <property type="entry name" value="Non-ribosomal peptide synthetase"/>
    <property type="match status" value="3"/>
</dbReference>
<dbReference type="PROSITE" id="PS50075">
    <property type="entry name" value="CARRIER"/>
    <property type="match status" value="3"/>
</dbReference>
<dbReference type="Pfam" id="PF00550">
    <property type="entry name" value="PP-binding"/>
    <property type="match status" value="3"/>
</dbReference>
<dbReference type="InterPro" id="IPR041464">
    <property type="entry name" value="TubC_N"/>
</dbReference>
<dbReference type="PANTHER" id="PTHR45527:SF10">
    <property type="entry name" value="PYOCHELIN SYNTHASE PCHF"/>
    <property type="match status" value="1"/>
</dbReference>
<dbReference type="Gene3D" id="3.40.50.980">
    <property type="match status" value="8"/>
</dbReference>
<dbReference type="GO" id="GO:0031177">
    <property type="term" value="F:phosphopantetheine binding"/>
    <property type="evidence" value="ECO:0007669"/>
    <property type="project" value="InterPro"/>
</dbReference>
<dbReference type="Pfam" id="PF13193">
    <property type="entry name" value="AMP-binding_C"/>
    <property type="match status" value="2"/>
</dbReference>
<dbReference type="Pfam" id="PF00668">
    <property type="entry name" value="Condensation"/>
    <property type="match status" value="6"/>
</dbReference>
<dbReference type="CDD" id="cd19531">
    <property type="entry name" value="LCL_NRPS-like"/>
    <property type="match status" value="2"/>
</dbReference>
<evidence type="ECO:0000259" key="9">
    <source>
        <dbReference type="PROSITE" id="PS50075"/>
    </source>
</evidence>
<dbReference type="InterPro" id="IPR006162">
    <property type="entry name" value="Ppantetheine_attach_site"/>
</dbReference>
<dbReference type="InterPro" id="IPR029479">
    <property type="entry name" value="Nitroreductase"/>
</dbReference>
<dbReference type="GO" id="GO:0016874">
    <property type="term" value="F:ligase activity"/>
    <property type="evidence" value="ECO:0007669"/>
    <property type="project" value="UniProtKB-KW"/>
</dbReference>
<dbReference type="CDD" id="cd02142">
    <property type="entry name" value="McbC_SagB-like_oxidoreductase"/>
    <property type="match status" value="2"/>
</dbReference>
<dbReference type="InterPro" id="IPR045851">
    <property type="entry name" value="AMP-bd_C_sf"/>
</dbReference>
<evidence type="ECO:0000256" key="7">
    <source>
        <dbReference type="ARBA" id="ARBA00022737"/>
    </source>
</evidence>
<dbReference type="SUPFAM" id="SSF56801">
    <property type="entry name" value="Acetyl-CoA synthetase-like"/>
    <property type="match status" value="4"/>
</dbReference>
<dbReference type="Gene3D" id="1.10.10.1830">
    <property type="entry name" value="Non-ribosomal peptide synthase, adenylation domain"/>
    <property type="match status" value="1"/>
</dbReference>
<feature type="domain" description="Carrier" evidence="9">
    <location>
        <begin position="1057"/>
        <end position="1132"/>
    </location>
</feature>
<dbReference type="Gene3D" id="3.40.50.1820">
    <property type="entry name" value="alpha/beta hydrolase"/>
    <property type="match status" value="1"/>
</dbReference>
<feature type="domain" description="Carrier" evidence="9">
    <location>
        <begin position="3638"/>
        <end position="3712"/>
    </location>
</feature>
<gene>
    <name evidence="10" type="ORF">IQ260_02705</name>
</gene>
<dbReference type="InterPro" id="IPR044894">
    <property type="entry name" value="TubC_N_sf"/>
</dbReference>
<dbReference type="FunFam" id="3.30.300.30:FF:000010">
    <property type="entry name" value="Enterobactin synthetase component F"/>
    <property type="match status" value="2"/>
</dbReference>
<keyword evidence="11" id="KW-1185">Reference proteome</keyword>
<dbReference type="FunFam" id="2.30.38.10:FF:000001">
    <property type="entry name" value="Non-ribosomal peptide synthetase PvdI"/>
    <property type="match status" value="2"/>
</dbReference>
<dbReference type="GO" id="GO:0017000">
    <property type="term" value="P:antibiotic biosynthetic process"/>
    <property type="evidence" value="ECO:0007669"/>
    <property type="project" value="UniProtKB-KW"/>
</dbReference>
<dbReference type="SMART" id="SM00823">
    <property type="entry name" value="PKS_PP"/>
    <property type="match status" value="3"/>
</dbReference>
<dbReference type="InterPro" id="IPR036736">
    <property type="entry name" value="ACP-like_sf"/>
</dbReference>
<comment type="cofactor">
    <cofactor evidence="1">
        <name>pantetheine 4'-phosphate</name>
        <dbReference type="ChEBI" id="CHEBI:47942"/>
    </cofactor>
</comment>
<evidence type="ECO:0000313" key="11">
    <source>
        <dbReference type="Proteomes" id="UP000615026"/>
    </source>
</evidence>
<dbReference type="RefSeq" id="WP_193990621.1">
    <property type="nucleotide sequence ID" value="NZ_JADEXP010000011.1"/>
</dbReference>
<dbReference type="InterPro" id="IPR000415">
    <property type="entry name" value="Nitroreductase-like"/>
</dbReference>
<name>A0A928X2W7_LEPEC</name>
<evidence type="ECO:0000256" key="4">
    <source>
        <dbReference type="ARBA" id="ARBA00022450"/>
    </source>
</evidence>
<dbReference type="GO" id="GO:0005737">
    <property type="term" value="C:cytoplasm"/>
    <property type="evidence" value="ECO:0007669"/>
    <property type="project" value="TreeGrafter"/>
</dbReference>
<dbReference type="GO" id="GO:0016491">
    <property type="term" value="F:oxidoreductase activity"/>
    <property type="evidence" value="ECO:0007669"/>
    <property type="project" value="InterPro"/>
</dbReference>
<dbReference type="NCBIfam" id="TIGR01733">
    <property type="entry name" value="AA-adenyl-dom"/>
    <property type="match status" value="3"/>
</dbReference>
<dbReference type="CDD" id="cd19535">
    <property type="entry name" value="Cyc_NRPS"/>
    <property type="match status" value="1"/>
</dbReference>
<keyword evidence="6" id="KW-0436">Ligase</keyword>
<dbReference type="Gene3D" id="3.30.300.30">
    <property type="match status" value="3"/>
</dbReference>
<evidence type="ECO:0000256" key="5">
    <source>
        <dbReference type="ARBA" id="ARBA00022553"/>
    </source>
</evidence>
<dbReference type="SUPFAM" id="SSF52777">
    <property type="entry name" value="CoA-dependent acyltransferases"/>
    <property type="match status" value="10"/>
</dbReference>
<dbReference type="SUPFAM" id="SSF47336">
    <property type="entry name" value="ACP-like"/>
    <property type="match status" value="3"/>
</dbReference>
<dbReference type="InterPro" id="IPR057737">
    <property type="entry name" value="Condensation_MtbB-like"/>
</dbReference>
<dbReference type="InterPro" id="IPR029058">
    <property type="entry name" value="AB_hydrolase_fold"/>
</dbReference>
<dbReference type="InterPro" id="IPR000873">
    <property type="entry name" value="AMP-dep_synth/lig_dom"/>
</dbReference>
<dbReference type="SUPFAM" id="SSF55469">
    <property type="entry name" value="FMN-dependent nitroreductase-like"/>
    <property type="match status" value="1"/>
</dbReference>
<evidence type="ECO:0000256" key="6">
    <source>
        <dbReference type="ARBA" id="ARBA00022598"/>
    </source>
</evidence>
<dbReference type="PANTHER" id="PTHR45527">
    <property type="entry name" value="NONRIBOSOMAL PEPTIDE SYNTHETASE"/>
    <property type="match status" value="1"/>
</dbReference>
<dbReference type="CDD" id="cd19543">
    <property type="entry name" value="DCL_NRPS"/>
    <property type="match status" value="1"/>
</dbReference>
<protein>
    <submittedName>
        <fullName evidence="10">Amino acid adenylation domain-containing protein</fullName>
    </submittedName>
</protein>
<dbReference type="Gene3D" id="1.10.1200.10">
    <property type="entry name" value="ACP-like"/>
    <property type="match status" value="2"/>
</dbReference>
<evidence type="ECO:0000256" key="8">
    <source>
        <dbReference type="ARBA" id="ARBA00023194"/>
    </source>
</evidence>
<dbReference type="NCBIfam" id="TIGR01720">
    <property type="entry name" value="NRPS-para261"/>
    <property type="match status" value="1"/>
</dbReference>
<keyword evidence="8" id="KW-0045">Antibiotic biosynthesis</keyword>
<dbReference type="InterPro" id="IPR023213">
    <property type="entry name" value="CAT-like_dom_sf"/>
</dbReference>
<dbReference type="InterPro" id="IPR010060">
    <property type="entry name" value="NRPS_synth"/>
</dbReference>
<proteinExistence type="inferred from homology"/>
<dbReference type="Pfam" id="PF00881">
    <property type="entry name" value="Nitroreductase"/>
    <property type="match status" value="1"/>
</dbReference>
<dbReference type="CDD" id="cd19534">
    <property type="entry name" value="E_NRPS"/>
    <property type="match status" value="1"/>
</dbReference>
<dbReference type="Gene3D" id="3.40.109.10">
    <property type="entry name" value="NADH Oxidase"/>
    <property type="match status" value="2"/>
</dbReference>
<dbReference type="Pfam" id="PF18563">
    <property type="entry name" value="TubC_N"/>
    <property type="match status" value="1"/>
</dbReference>
<dbReference type="Gene3D" id="2.30.38.10">
    <property type="entry name" value="Luciferase, Domain 3"/>
    <property type="match status" value="3"/>
</dbReference>
<dbReference type="PROSITE" id="PS00455">
    <property type="entry name" value="AMP_BINDING"/>
    <property type="match status" value="4"/>
</dbReference>
<dbReference type="Pfam" id="PF00501">
    <property type="entry name" value="AMP-binding"/>
    <property type="match status" value="4"/>
</dbReference>
<evidence type="ECO:0000256" key="2">
    <source>
        <dbReference type="ARBA" id="ARBA00004924"/>
    </source>
</evidence>
<feature type="domain" description="Carrier" evidence="9">
    <location>
        <begin position="2569"/>
        <end position="2644"/>
    </location>
</feature>
<comment type="similarity">
    <text evidence="3">Belongs to the ATP-dependent AMP-binding enzyme family.</text>
</comment>
<dbReference type="NCBIfam" id="NF003417">
    <property type="entry name" value="PRK04813.1"/>
    <property type="match status" value="5"/>
</dbReference>
<evidence type="ECO:0000256" key="3">
    <source>
        <dbReference type="ARBA" id="ARBA00006432"/>
    </source>
</evidence>
<dbReference type="InterPro" id="IPR009081">
    <property type="entry name" value="PP-bd_ACP"/>
</dbReference>
<dbReference type="FunFam" id="1.10.1200.10:FF:000005">
    <property type="entry name" value="Nonribosomal peptide synthetase 1"/>
    <property type="match status" value="1"/>
</dbReference>
<dbReference type="FunFam" id="3.30.559.30:FF:000001">
    <property type="entry name" value="Non-ribosomal peptide synthetase"/>
    <property type="match status" value="1"/>
</dbReference>
<comment type="pathway">
    <text evidence="2">Siderophore biosynthesis.</text>
</comment>
<dbReference type="InterPro" id="IPR025110">
    <property type="entry name" value="AMP-bd_C"/>
</dbReference>